<evidence type="ECO:0000256" key="3">
    <source>
        <dbReference type="ARBA" id="ARBA00023125"/>
    </source>
</evidence>
<feature type="domain" description="HTH lacI-type" evidence="5">
    <location>
        <begin position="2"/>
        <end position="56"/>
    </location>
</feature>
<dbReference type="InterPro" id="IPR000843">
    <property type="entry name" value="HTH_LacI"/>
</dbReference>
<evidence type="ECO:0000259" key="5">
    <source>
        <dbReference type="PROSITE" id="PS50932"/>
    </source>
</evidence>
<dbReference type="OrthoDB" id="1639518at2"/>
<dbReference type="InterPro" id="IPR028082">
    <property type="entry name" value="Peripla_BP_I"/>
</dbReference>
<reference evidence="7" key="1">
    <citation type="submission" date="2016-10" db="EMBL/GenBank/DDBJ databases">
        <authorList>
            <person name="Varghese N."/>
            <person name="Submissions S."/>
        </authorList>
    </citation>
    <scope>NUCLEOTIDE SEQUENCE [LARGE SCALE GENOMIC DNA]</scope>
    <source>
        <strain evidence="7">CGMCC 1.3566</strain>
    </source>
</reference>
<evidence type="ECO:0000313" key="7">
    <source>
        <dbReference type="Proteomes" id="UP000199095"/>
    </source>
</evidence>
<evidence type="ECO:0000313" key="6">
    <source>
        <dbReference type="EMBL" id="SES75167.1"/>
    </source>
</evidence>
<dbReference type="Gene3D" id="1.10.260.40">
    <property type="entry name" value="lambda repressor-like DNA-binding domains"/>
    <property type="match status" value="1"/>
</dbReference>
<dbReference type="PANTHER" id="PTHR30146:SF148">
    <property type="entry name" value="HTH-TYPE TRANSCRIPTIONAL REPRESSOR PURR-RELATED"/>
    <property type="match status" value="1"/>
</dbReference>
<proteinExistence type="predicted"/>
<dbReference type="InterPro" id="IPR010982">
    <property type="entry name" value="Lambda_DNA-bd_dom_sf"/>
</dbReference>
<dbReference type="PRINTS" id="PR00036">
    <property type="entry name" value="HTHLACI"/>
</dbReference>
<keyword evidence="2" id="KW-0805">Transcription regulation</keyword>
<dbReference type="EMBL" id="FOHJ01000001">
    <property type="protein sequence ID" value="SES75167.1"/>
    <property type="molecule type" value="Genomic_DNA"/>
</dbReference>
<sequence length="337" mass="38578">MTTIYDVAKRANVSAMTVSRVINNASSIKKETRLRVEKAIKELDYIPNRSAQSLTSKDTRLLSLIVTDVTNPFYTRIARGAEDKAHEEGYQLVFSNSDENIEKESSYIRSAISRGIDGILFTPSGDDSRKNIKFIQKHNIPVVLIDRYLDGIELDSIIGDNHTGTKKLMNHLYEYGHRKIGFVTGPNSVSTTRERMEGFKSFIEENHLPYNQKWVFTTNLTNMKTSHFIKDLLTLPKEDRPTAIFCTNNFLAVDLMNSLNNIDLKVPDDISIVCFDDPQPIPMHNSFFTVVSQQPYEYGYIGLSMLINRIEGKQKEEQKRIVYTPELMIRHSTKIIN</sequence>
<dbReference type="PROSITE" id="PS50932">
    <property type="entry name" value="HTH_LACI_2"/>
    <property type="match status" value="1"/>
</dbReference>
<protein>
    <submittedName>
        <fullName evidence="6">LacI family transcriptional regulator</fullName>
    </submittedName>
</protein>
<dbReference type="RefSeq" id="WP_093131349.1">
    <property type="nucleotide sequence ID" value="NZ_FOHJ01000001.1"/>
</dbReference>
<dbReference type="PANTHER" id="PTHR30146">
    <property type="entry name" value="LACI-RELATED TRANSCRIPTIONAL REPRESSOR"/>
    <property type="match status" value="1"/>
</dbReference>
<keyword evidence="3" id="KW-0238">DNA-binding</keyword>
<name>A0A1H9Z1A5_9BACI</name>
<evidence type="ECO:0000256" key="1">
    <source>
        <dbReference type="ARBA" id="ARBA00022491"/>
    </source>
</evidence>
<dbReference type="GO" id="GO:0003700">
    <property type="term" value="F:DNA-binding transcription factor activity"/>
    <property type="evidence" value="ECO:0007669"/>
    <property type="project" value="TreeGrafter"/>
</dbReference>
<gene>
    <name evidence="6" type="ORF">SAMN05421676_101360</name>
</gene>
<keyword evidence="4" id="KW-0804">Transcription</keyword>
<dbReference type="SMART" id="SM00354">
    <property type="entry name" value="HTH_LACI"/>
    <property type="match status" value="1"/>
</dbReference>
<dbReference type="GO" id="GO:0000976">
    <property type="term" value="F:transcription cis-regulatory region binding"/>
    <property type="evidence" value="ECO:0007669"/>
    <property type="project" value="TreeGrafter"/>
</dbReference>
<dbReference type="AlphaFoldDB" id="A0A1H9Z1A5"/>
<organism evidence="6 7">
    <name type="scientific">Salinibacillus kushneri</name>
    <dbReference type="NCBI Taxonomy" id="237682"/>
    <lineage>
        <taxon>Bacteria</taxon>
        <taxon>Bacillati</taxon>
        <taxon>Bacillota</taxon>
        <taxon>Bacilli</taxon>
        <taxon>Bacillales</taxon>
        <taxon>Bacillaceae</taxon>
        <taxon>Salinibacillus</taxon>
    </lineage>
</organism>
<accession>A0A1H9Z1A5</accession>
<dbReference type="PROSITE" id="PS00356">
    <property type="entry name" value="HTH_LACI_1"/>
    <property type="match status" value="1"/>
</dbReference>
<dbReference type="CDD" id="cd01392">
    <property type="entry name" value="HTH_LacI"/>
    <property type="match status" value="1"/>
</dbReference>
<dbReference type="Pfam" id="PF00356">
    <property type="entry name" value="LacI"/>
    <property type="match status" value="1"/>
</dbReference>
<dbReference type="SUPFAM" id="SSF53822">
    <property type="entry name" value="Periplasmic binding protein-like I"/>
    <property type="match status" value="1"/>
</dbReference>
<evidence type="ECO:0000256" key="2">
    <source>
        <dbReference type="ARBA" id="ARBA00023015"/>
    </source>
</evidence>
<evidence type="ECO:0000256" key="4">
    <source>
        <dbReference type="ARBA" id="ARBA00023163"/>
    </source>
</evidence>
<dbReference type="CDD" id="cd06280">
    <property type="entry name" value="PBP1_LacI-like"/>
    <property type="match status" value="1"/>
</dbReference>
<dbReference type="Pfam" id="PF13377">
    <property type="entry name" value="Peripla_BP_3"/>
    <property type="match status" value="1"/>
</dbReference>
<dbReference type="InterPro" id="IPR046335">
    <property type="entry name" value="LacI/GalR-like_sensor"/>
</dbReference>
<keyword evidence="7" id="KW-1185">Reference proteome</keyword>
<keyword evidence="1" id="KW-0678">Repressor</keyword>
<dbReference type="Proteomes" id="UP000199095">
    <property type="component" value="Unassembled WGS sequence"/>
</dbReference>
<dbReference type="STRING" id="237682.SAMN05421676_101360"/>
<dbReference type="Gene3D" id="3.40.50.2300">
    <property type="match status" value="2"/>
</dbReference>
<dbReference type="SUPFAM" id="SSF47413">
    <property type="entry name" value="lambda repressor-like DNA-binding domains"/>
    <property type="match status" value="1"/>
</dbReference>